<reference evidence="2 3" key="1">
    <citation type="journal article" date="2011" name="J. Bacteriol.">
        <title>Draft genome sequence of Caloramator australicus strain RC3T, a thermoanaerobe from the Great Artesian Basin of Australia.</title>
        <authorList>
            <person name="Ogg C.D."/>
            <person name="Patel B.K.C."/>
        </authorList>
    </citation>
    <scope>NUCLEOTIDE SEQUENCE [LARGE SCALE GENOMIC DNA]</scope>
    <source>
        <strain evidence="2 3">RC3</strain>
    </source>
</reference>
<evidence type="ECO:0000313" key="2">
    <source>
        <dbReference type="EMBL" id="CCJ34724.1"/>
    </source>
</evidence>
<gene>
    <name evidence="2" type="ORF">CAAU_2641</name>
</gene>
<sequence>MLHPNGLLLNLADNTWLTCPSALHPITSSSSLYISIPSQLFNIYLLTSFILSFSVLVSALLASSLNISLKPFLSPSFMAFHIFSLYSSLFAVPLIMYLFK</sequence>
<name>I7J6R9_9CLOT</name>
<keyword evidence="1" id="KW-1133">Transmembrane helix</keyword>
<proteinExistence type="predicted"/>
<keyword evidence="1" id="KW-0812">Transmembrane</keyword>
<keyword evidence="3" id="KW-1185">Reference proteome</keyword>
<feature type="transmembrane region" description="Helical" evidence="1">
    <location>
        <begin position="77"/>
        <end position="99"/>
    </location>
</feature>
<protein>
    <submittedName>
        <fullName evidence="2">Uncharacterized protein</fullName>
    </submittedName>
</protein>
<accession>I7J6R9</accession>
<comment type="caution">
    <text evidence="2">The sequence shown here is derived from an EMBL/GenBank/DDBJ whole genome shotgun (WGS) entry which is preliminary data.</text>
</comment>
<organism evidence="2 3">
    <name type="scientific">Caloramator australicus RC3</name>
    <dbReference type="NCBI Taxonomy" id="857293"/>
    <lineage>
        <taxon>Bacteria</taxon>
        <taxon>Bacillati</taxon>
        <taxon>Bacillota</taxon>
        <taxon>Clostridia</taxon>
        <taxon>Eubacteriales</taxon>
        <taxon>Clostridiaceae</taxon>
        <taxon>Caloramator</taxon>
    </lineage>
</organism>
<keyword evidence="1" id="KW-0472">Membrane</keyword>
<dbReference type="Proteomes" id="UP000007652">
    <property type="component" value="Unassembled WGS sequence"/>
</dbReference>
<feature type="transmembrane region" description="Helical" evidence="1">
    <location>
        <begin position="43"/>
        <end position="65"/>
    </location>
</feature>
<evidence type="ECO:0000313" key="3">
    <source>
        <dbReference type="Proteomes" id="UP000007652"/>
    </source>
</evidence>
<evidence type="ECO:0000256" key="1">
    <source>
        <dbReference type="SAM" id="Phobius"/>
    </source>
</evidence>
<dbReference type="EMBL" id="CAKP01000144">
    <property type="protein sequence ID" value="CCJ34724.1"/>
    <property type="molecule type" value="Genomic_DNA"/>
</dbReference>
<dbReference type="AlphaFoldDB" id="I7J6R9"/>